<keyword evidence="6 7" id="KW-0472">Membrane</keyword>
<dbReference type="InterPro" id="IPR011527">
    <property type="entry name" value="ABC1_TM_dom"/>
</dbReference>
<dbReference type="GO" id="GO:0005886">
    <property type="term" value="C:plasma membrane"/>
    <property type="evidence" value="ECO:0007669"/>
    <property type="project" value="UniProtKB-SubCell"/>
</dbReference>
<dbReference type="SMART" id="SM00382">
    <property type="entry name" value="AAA"/>
    <property type="match status" value="1"/>
</dbReference>
<name>A0A0L8ALH8_9BACT</name>
<accession>A0A0L8ALH8</accession>
<dbReference type="InterPro" id="IPR039421">
    <property type="entry name" value="Type_1_exporter"/>
</dbReference>
<dbReference type="GO" id="GO:0016887">
    <property type="term" value="F:ATP hydrolysis activity"/>
    <property type="evidence" value="ECO:0007669"/>
    <property type="project" value="InterPro"/>
</dbReference>
<keyword evidence="5 7" id="KW-1133">Transmembrane helix</keyword>
<comment type="subcellular location">
    <subcellularLocation>
        <location evidence="1">Cell membrane</location>
        <topology evidence="1">Multi-pass membrane protein</topology>
    </subcellularLocation>
</comment>
<dbReference type="InterPro" id="IPR027417">
    <property type="entry name" value="P-loop_NTPase"/>
</dbReference>
<feature type="domain" description="ABC transporter" evidence="8">
    <location>
        <begin position="373"/>
        <end position="606"/>
    </location>
</feature>
<organism evidence="10 11">
    <name type="scientific">Roseivirga seohaensis subsp. aquiponti</name>
    <dbReference type="NCBI Taxonomy" id="1566026"/>
    <lineage>
        <taxon>Bacteria</taxon>
        <taxon>Pseudomonadati</taxon>
        <taxon>Bacteroidota</taxon>
        <taxon>Cytophagia</taxon>
        <taxon>Cytophagales</taxon>
        <taxon>Roseivirgaceae</taxon>
        <taxon>Roseivirga</taxon>
    </lineage>
</organism>
<proteinExistence type="predicted"/>
<sequence>MKTFRRILAFAKPYHKHFPQYFLFATLAIIFSLTNLALLEPLFSIIFENTKEGLDPVATVGDQVGFLDQLKGILYEKLIYLRDTYGKSSSLIYVSVIIAISALLSNLFTYLSNVTMGIVKANVVQKIRTKVFKNTTNLHLNFFSGERKGDIMSRMTNDIQEIEVTLVSSIKVLFREPATIIIYVAFLLATSLQLTLFVLVFFPVMGFLISWIVKKLKKKAVLSQESLGRIVNLMDEVFSGMRIIKGFNAKDYVDDLFEKETMTYRKINISMARKNELASPVSQFLGIVVVASLLVYGGTLVLNEKGGLQAGELLAYIAVFSQIINPAKSISQSLSNIQRGIVSADRIFKLIDEQPKIENKPNATVLKGFNDKIEFRNVSFAYDKETVLKNINFTVEKGKTVALVGSSGGGKSTMADLIPRYFDPTDGEILIDGHPLTSVTAESLRALMGIVTQESILFNDTVFKNIAFAMPNAKLEDVMQAAKIANAYDFIMDLEHGFETNIGERGGKLSGGQRQRLSIARAVMKNPPVLILDEATSALDSESEKLVQEALANLMKNRTSIVIAHRLSTIQHADEILVMQKGEIVERGNHQTLLQQNGVYTKLINMQSI</sequence>
<dbReference type="CDD" id="cd18552">
    <property type="entry name" value="ABC_6TM_MsbA_like"/>
    <property type="match status" value="1"/>
</dbReference>
<keyword evidence="2 7" id="KW-0812">Transmembrane</keyword>
<dbReference type="Pfam" id="PF00664">
    <property type="entry name" value="ABC_membrane"/>
    <property type="match status" value="1"/>
</dbReference>
<keyword evidence="11" id="KW-1185">Reference proteome</keyword>
<dbReference type="EMBL" id="JSVA01000009">
    <property type="protein sequence ID" value="KOF03047.1"/>
    <property type="molecule type" value="Genomic_DNA"/>
</dbReference>
<keyword evidence="4 10" id="KW-0067">ATP-binding</keyword>
<evidence type="ECO:0000256" key="5">
    <source>
        <dbReference type="ARBA" id="ARBA00022989"/>
    </source>
</evidence>
<dbReference type="PROSITE" id="PS50929">
    <property type="entry name" value="ABC_TM1F"/>
    <property type="match status" value="1"/>
</dbReference>
<dbReference type="RefSeq" id="WP_053223487.1">
    <property type="nucleotide sequence ID" value="NZ_JSVA01000009.1"/>
</dbReference>
<feature type="transmembrane region" description="Helical" evidence="7">
    <location>
        <begin position="180"/>
        <end position="213"/>
    </location>
</feature>
<dbReference type="InterPro" id="IPR036640">
    <property type="entry name" value="ABC1_TM_sf"/>
</dbReference>
<dbReference type="Pfam" id="PF00005">
    <property type="entry name" value="ABC_tran"/>
    <property type="match status" value="1"/>
</dbReference>
<dbReference type="PROSITE" id="PS00211">
    <property type="entry name" value="ABC_TRANSPORTER_1"/>
    <property type="match status" value="1"/>
</dbReference>
<dbReference type="PANTHER" id="PTHR43394">
    <property type="entry name" value="ATP-DEPENDENT PERMEASE MDL1, MITOCHONDRIAL"/>
    <property type="match status" value="1"/>
</dbReference>
<dbReference type="PROSITE" id="PS50893">
    <property type="entry name" value="ABC_TRANSPORTER_2"/>
    <property type="match status" value="1"/>
</dbReference>
<feature type="domain" description="ABC transmembrane type-1" evidence="9">
    <location>
        <begin position="22"/>
        <end position="339"/>
    </location>
</feature>
<dbReference type="SUPFAM" id="SSF52540">
    <property type="entry name" value="P-loop containing nucleoside triphosphate hydrolases"/>
    <property type="match status" value="1"/>
</dbReference>
<dbReference type="SUPFAM" id="SSF90123">
    <property type="entry name" value="ABC transporter transmembrane region"/>
    <property type="match status" value="1"/>
</dbReference>
<evidence type="ECO:0000313" key="11">
    <source>
        <dbReference type="Proteomes" id="UP000036908"/>
    </source>
</evidence>
<dbReference type="GO" id="GO:0015421">
    <property type="term" value="F:ABC-type oligopeptide transporter activity"/>
    <property type="evidence" value="ECO:0007669"/>
    <property type="project" value="TreeGrafter"/>
</dbReference>
<dbReference type="InterPro" id="IPR003593">
    <property type="entry name" value="AAA+_ATPase"/>
</dbReference>
<dbReference type="GO" id="GO:0005524">
    <property type="term" value="F:ATP binding"/>
    <property type="evidence" value="ECO:0007669"/>
    <property type="project" value="UniProtKB-KW"/>
</dbReference>
<evidence type="ECO:0000256" key="4">
    <source>
        <dbReference type="ARBA" id="ARBA00022840"/>
    </source>
</evidence>
<keyword evidence="3" id="KW-0547">Nucleotide-binding</keyword>
<evidence type="ECO:0000256" key="1">
    <source>
        <dbReference type="ARBA" id="ARBA00004651"/>
    </source>
</evidence>
<evidence type="ECO:0000256" key="2">
    <source>
        <dbReference type="ARBA" id="ARBA00022692"/>
    </source>
</evidence>
<evidence type="ECO:0000256" key="6">
    <source>
        <dbReference type="ARBA" id="ARBA00023136"/>
    </source>
</evidence>
<dbReference type="FunFam" id="3.40.50.300:FF:000218">
    <property type="entry name" value="Multidrug ABC transporter ATP-binding protein"/>
    <property type="match status" value="1"/>
</dbReference>
<comment type="caution">
    <text evidence="10">The sequence shown here is derived from an EMBL/GenBank/DDBJ whole genome shotgun (WGS) entry which is preliminary data.</text>
</comment>
<dbReference type="Gene3D" id="1.20.1560.10">
    <property type="entry name" value="ABC transporter type 1, transmembrane domain"/>
    <property type="match status" value="1"/>
</dbReference>
<dbReference type="AlphaFoldDB" id="A0A0L8ALH8"/>
<dbReference type="InterPro" id="IPR003439">
    <property type="entry name" value="ABC_transporter-like_ATP-bd"/>
</dbReference>
<dbReference type="PATRIC" id="fig|1566026.4.peg.3746"/>
<protein>
    <submittedName>
        <fullName evidence="10">Antibiotic ABC transporter ATP-binding protein</fullName>
    </submittedName>
</protein>
<dbReference type="Proteomes" id="UP000036908">
    <property type="component" value="Unassembled WGS sequence"/>
</dbReference>
<evidence type="ECO:0000259" key="8">
    <source>
        <dbReference type="PROSITE" id="PS50893"/>
    </source>
</evidence>
<dbReference type="Gene3D" id="3.40.50.300">
    <property type="entry name" value="P-loop containing nucleotide triphosphate hydrolases"/>
    <property type="match status" value="1"/>
</dbReference>
<evidence type="ECO:0000313" key="10">
    <source>
        <dbReference type="EMBL" id="KOF03047.1"/>
    </source>
</evidence>
<gene>
    <name evidence="10" type="ORF">OB69_09535</name>
</gene>
<dbReference type="OrthoDB" id="843962at2"/>
<evidence type="ECO:0000256" key="3">
    <source>
        <dbReference type="ARBA" id="ARBA00022741"/>
    </source>
</evidence>
<dbReference type="InterPro" id="IPR017871">
    <property type="entry name" value="ABC_transporter-like_CS"/>
</dbReference>
<evidence type="ECO:0000259" key="9">
    <source>
        <dbReference type="PROSITE" id="PS50929"/>
    </source>
</evidence>
<feature type="transmembrane region" description="Helical" evidence="7">
    <location>
        <begin position="21"/>
        <end position="47"/>
    </location>
</feature>
<dbReference type="PANTHER" id="PTHR43394:SF1">
    <property type="entry name" value="ATP-BINDING CASSETTE SUB-FAMILY B MEMBER 10, MITOCHONDRIAL"/>
    <property type="match status" value="1"/>
</dbReference>
<feature type="transmembrane region" description="Helical" evidence="7">
    <location>
        <begin position="91"/>
        <end position="111"/>
    </location>
</feature>
<reference evidence="11" key="1">
    <citation type="submission" date="2014-11" db="EMBL/GenBank/DDBJ databases">
        <title>Genome sequencing of Roseivirga sp. D-25.</title>
        <authorList>
            <person name="Selvaratnam C."/>
            <person name="Thevarajoo S."/>
            <person name="Goh K.M."/>
            <person name="Eee R."/>
            <person name="Chan K.-G."/>
            <person name="Chong C.S."/>
        </authorList>
    </citation>
    <scope>NUCLEOTIDE SEQUENCE [LARGE SCALE GENOMIC DNA]</scope>
    <source>
        <strain evidence="11">D-25</strain>
    </source>
</reference>
<evidence type="ECO:0000256" key="7">
    <source>
        <dbReference type="SAM" id="Phobius"/>
    </source>
</evidence>